<dbReference type="STRING" id="1941349.STSP1_01088"/>
<dbReference type="PROSITE" id="PS51464">
    <property type="entry name" value="SIS"/>
    <property type="match status" value="1"/>
</dbReference>
<dbReference type="RefSeq" id="WP_085755387.1">
    <property type="nucleotide sequence ID" value="NZ_CP021023.1"/>
</dbReference>
<proteinExistence type="predicted"/>
<feature type="domain" description="SIS" evidence="1">
    <location>
        <begin position="34"/>
        <end position="175"/>
    </location>
</feature>
<dbReference type="SUPFAM" id="SSF53697">
    <property type="entry name" value="SIS domain"/>
    <property type="match status" value="1"/>
</dbReference>
<keyword evidence="2" id="KW-0032">Aminotransferase</keyword>
<keyword evidence="2" id="KW-0808">Transferase</keyword>
<dbReference type="AlphaFoldDB" id="A0A1W6LLQ0"/>
<gene>
    <name evidence="2" type="ORF">STSP1_01088</name>
</gene>
<dbReference type="GO" id="GO:0097367">
    <property type="term" value="F:carbohydrate derivative binding"/>
    <property type="evidence" value="ECO:0007669"/>
    <property type="project" value="InterPro"/>
</dbReference>
<accession>A0A1W6LLQ0</accession>
<name>A0A1W6LLQ0_9BACT</name>
<dbReference type="GO" id="GO:0008483">
    <property type="term" value="F:transaminase activity"/>
    <property type="evidence" value="ECO:0007669"/>
    <property type="project" value="UniProtKB-KW"/>
</dbReference>
<evidence type="ECO:0000313" key="3">
    <source>
        <dbReference type="Proteomes" id="UP000193334"/>
    </source>
</evidence>
<dbReference type="InterPro" id="IPR001347">
    <property type="entry name" value="SIS_dom"/>
</dbReference>
<reference evidence="3" key="1">
    <citation type="submission" date="2017-04" db="EMBL/GenBank/DDBJ databases">
        <title>Comparative genomics and description of representatives of a novel lineage of planctomycetes thriving in anoxic sediments.</title>
        <authorList>
            <person name="Spring S."/>
            <person name="Bunk B."/>
            <person name="Sproer C."/>
        </authorList>
    </citation>
    <scope>NUCLEOTIDE SEQUENCE [LARGE SCALE GENOMIC DNA]</scope>
    <source>
        <strain evidence="3">ST-PulAB-D4</strain>
    </source>
</reference>
<protein>
    <submittedName>
        <fullName evidence="2">Glucosamine--fructose-6-phosphate aminotransferase</fullName>
    </submittedName>
</protein>
<dbReference type="Proteomes" id="UP000193334">
    <property type="component" value="Chromosome"/>
</dbReference>
<keyword evidence="3" id="KW-1185">Reference proteome</keyword>
<evidence type="ECO:0000259" key="1">
    <source>
        <dbReference type="PROSITE" id="PS51464"/>
    </source>
</evidence>
<evidence type="ECO:0000313" key="2">
    <source>
        <dbReference type="EMBL" id="ARN56699.1"/>
    </source>
</evidence>
<dbReference type="PANTHER" id="PTHR10937">
    <property type="entry name" value="GLUCOSAMINE--FRUCTOSE-6-PHOSPHATE AMINOTRANSFERASE, ISOMERIZING"/>
    <property type="match status" value="1"/>
</dbReference>
<sequence length="337" mass="36788">MDYKTKYDKFALCREMLQTPEIIRNFSLLGCRDLVNSIKEIGSLFLTGEGSSRIFPAKNAVYHSMVQGSPLRISTEGARQASEYDLSKSIVFGASNSGSTKEVICLMNQLKAKGHTHCFGLTARENTKLSEISDDTFVLTCGWEEAVAATKSVAEQALFYQELLSQVEGSSISGLLSELADSVQDALETEIPEQITDSIANAGTVYFAGRNDGVAEELTLKTNEITRKKSDYLEGTYAVHGIEEVMNKGDVVILMNPFKSELEKIKETLADGVGLNVIAVSDEQTIFPTIRVSPVQGAEGYTYLAAGWNILVEVGMKLDINLDKAERARKVGNELVG</sequence>
<dbReference type="Gene3D" id="3.40.50.10490">
    <property type="entry name" value="Glucose-6-phosphate isomerase like protein, domain 1"/>
    <property type="match status" value="2"/>
</dbReference>
<dbReference type="EMBL" id="CP021023">
    <property type="protein sequence ID" value="ARN56699.1"/>
    <property type="molecule type" value="Genomic_DNA"/>
</dbReference>
<dbReference type="InterPro" id="IPR046348">
    <property type="entry name" value="SIS_dom_sf"/>
</dbReference>
<dbReference type="KEGG" id="pbp:STSP1_01088"/>
<dbReference type="GO" id="GO:1901135">
    <property type="term" value="P:carbohydrate derivative metabolic process"/>
    <property type="evidence" value="ECO:0007669"/>
    <property type="project" value="InterPro"/>
</dbReference>
<organism evidence="2 3">
    <name type="scientific">Sedimentisphaera salicampi</name>
    <dbReference type="NCBI Taxonomy" id="1941349"/>
    <lineage>
        <taxon>Bacteria</taxon>
        <taxon>Pseudomonadati</taxon>
        <taxon>Planctomycetota</taxon>
        <taxon>Phycisphaerae</taxon>
        <taxon>Sedimentisphaerales</taxon>
        <taxon>Sedimentisphaeraceae</taxon>
        <taxon>Sedimentisphaera</taxon>
    </lineage>
</organism>